<dbReference type="EMBL" id="JARYMX010000003">
    <property type="protein sequence ID" value="KAJ9556244.1"/>
    <property type="molecule type" value="Genomic_DNA"/>
</dbReference>
<dbReference type="PANTHER" id="PTHR46056:SF4">
    <property type="entry name" value="LONG-CHAIN-ALCOHOL OXIDASE FAO4A"/>
    <property type="match status" value="1"/>
</dbReference>
<dbReference type="Pfam" id="PF00732">
    <property type="entry name" value="GMC_oxred_N"/>
    <property type="match status" value="1"/>
</dbReference>
<evidence type="ECO:0000256" key="1">
    <source>
        <dbReference type="ARBA" id="ARBA00010790"/>
    </source>
</evidence>
<feature type="domain" description="Glucose-methanol-choline oxidoreductase N-terminal" evidence="5">
    <location>
        <begin position="153"/>
        <end position="354"/>
    </location>
</feature>
<evidence type="ECO:0000313" key="6">
    <source>
        <dbReference type="EMBL" id="KAJ9556244.1"/>
    </source>
</evidence>
<comment type="similarity">
    <text evidence="1">Belongs to the GMC oxidoreductase family.</text>
</comment>
<accession>A0AA38T8D3</accession>
<evidence type="ECO:0000256" key="3">
    <source>
        <dbReference type="ARBA" id="ARBA00022827"/>
    </source>
</evidence>
<sequence>MKTKNRSVVIDKNRYGCPWILDNLRTHVNENNENPCWKAIDYCGPDPDFVPQIQQTYKTDDVLGPLYTAVVCLNKPRRTVAEALQRSQLPISIPRNPKLTPMVIKCDAVVVGSGSGGGVVAGVLAKSGYKVLVLEKGNYRARSNLSLLEGPSMDEMYLGKGLLATSNMEAVILAGSTVGGGSAVNWSASIKTPRHVRKEWSKSYELEMFESGLYEEALDVVCERMGVQSEVVDEGFNNAVLRKGCGELGFPIENIPRNSPPDHYCGWCCLGCKDGRKKDVVGGLGGIGNGAILTGCEAVKVVHDRKPGRDRSTARGVLFEFQRQDGSKEVCLVESKVTIVACELCARPGSLNEAG</sequence>
<dbReference type="GO" id="GO:0050660">
    <property type="term" value="F:flavin adenine dinucleotide binding"/>
    <property type="evidence" value="ECO:0007669"/>
    <property type="project" value="InterPro"/>
</dbReference>
<evidence type="ECO:0000256" key="2">
    <source>
        <dbReference type="ARBA" id="ARBA00022630"/>
    </source>
</evidence>
<evidence type="ECO:0000259" key="5">
    <source>
        <dbReference type="Pfam" id="PF00732"/>
    </source>
</evidence>
<evidence type="ECO:0000313" key="7">
    <source>
        <dbReference type="Proteomes" id="UP001172457"/>
    </source>
</evidence>
<dbReference type="SUPFAM" id="SSF51905">
    <property type="entry name" value="FAD/NAD(P)-binding domain"/>
    <property type="match status" value="1"/>
</dbReference>
<dbReference type="GO" id="GO:0016614">
    <property type="term" value="F:oxidoreductase activity, acting on CH-OH group of donors"/>
    <property type="evidence" value="ECO:0007669"/>
    <property type="project" value="InterPro"/>
</dbReference>
<dbReference type="Proteomes" id="UP001172457">
    <property type="component" value="Chromosome 3"/>
</dbReference>
<name>A0AA38T8D3_9ASTR</name>
<keyword evidence="2" id="KW-0285">Flavoprotein</keyword>
<dbReference type="PANTHER" id="PTHR46056">
    <property type="entry name" value="LONG-CHAIN-ALCOHOL OXIDASE"/>
    <property type="match status" value="1"/>
</dbReference>
<dbReference type="AlphaFoldDB" id="A0AA38T8D3"/>
<organism evidence="6 7">
    <name type="scientific">Centaurea solstitialis</name>
    <name type="common">yellow star-thistle</name>
    <dbReference type="NCBI Taxonomy" id="347529"/>
    <lineage>
        <taxon>Eukaryota</taxon>
        <taxon>Viridiplantae</taxon>
        <taxon>Streptophyta</taxon>
        <taxon>Embryophyta</taxon>
        <taxon>Tracheophyta</taxon>
        <taxon>Spermatophyta</taxon>
        <taxon>Magnoliopsida</taxon>
        <taxon>eudicotyledons</taxon>
        <taxon>Gunneridae</taxon>
        <taxon>Pentapetalae</taxon>
        <taxon>asterids</taxon>
        <taxon>campanulids</taxon>
        <taxon>Asterales</taxon>
        <taxon>Asteraceae</taxon>
        <taxon>Carduoideae</taxon>
        <taxon>Cardueae</taxon>
        <taxon>Centaureinae</taxon>
        <taxon>Centaurea</taxon>
    </lineage>
</organism>
<keyword evidence="7" id="KW-1185">Reference proteome</keyword>
<evidence type="ECO:0000256" key="4">
    <source>
        <dbReference type="ARBA" id="ARBA00023002"/>
    </source>
</evidence>
<gene>
    <name evidence="6" type="ORF">OSB04_010858</name>
</gene>
<dbReference type="InterPro" id="IPR000172">
    <property type="entry name" value="GMC_OxRdtase_N"/>
</dbReference>
<reference evidence="6" key="1">
    <citation type="submission" date="2023-03" db="EMBL/GenBank/DDBJ databases">
        <title>Chromosome-scale reference genome and RAD-based genetic map of yellow starthistle (Centaurea solstitialis) reveal putative structural variation and QTLs associated with invader traits.</title>
        <authorList>
            <person name="Reatini B."/>
            <person name="Cang F.A."/>
            <person name="Jiang Q."/>
            <person name="Mckibben M.T.W."/>
            <person name="Barker M.S."/>
            <person name="Rieseberg L.H."/>
            <person name="Dlugosch K.M."/>
        </authorList>
    </citation>
    <scope>NUCLEOTIDE SEQUENCE</scope>
    <source>
        <strain evidence="6">CAN-66</strain>
        <tissue evidence="6">Leaf</tissue>
    </source>
</reference>
<comment type="caution">
    <text evidence="6">The sequence shown here is derived from an EMBL/GenBank/DDBJ whole genome shotgun (WGS) entry which is preliminary data.</text>
</comment>
<keyword evidence="4" id="KW-0560">Oxidoreductase</keyword>
<proteinExistence type="inferred from homology"/>
<dbReference type="InterPro" id="IPR036188">
    <property type="entry name" value="FAD/NAD-bd_sf"/>
</dbReference>
<keyword evidence="3" id="KW-0274">FAD</keyword>
<protein>
    <recommendedName>
        <fullName evidence="5">Glucose-methanol-choline oxidoreductase N-terminal domain-containing protein</fullName>
    </recommendedName>
</protein>
<dbReference type="Gene3D" id="3.50.50.60">
    <property type="entry name" value="FAD/NAD(P)-binding domain"/>
    <property type="match status" value="1"/>
</dbReference>